<dbReference type="Proteomes" id="UP000762676">
    <property type="component" value="Unassembled WGS sequence"/>
</dbReference>
<sequence>MELFVSERGNEGLRFNNYTYRLVEVNKRRSGSGKTSKSTEQQPNTNCFVRQGSFGFSRVIDSEEAQSQGHFETDASLVEQVPSNCFPECPSYVRIR</sequence>
<reference evidence="2 3" key="1">
    <citation type="journal article" date="2021" name="Elife">
        <title>Chloroplast acquisition without the gene transfer in kleptoplastic sea slugs, Plakobranchus ocellatus.</title>
        <authorList>
            <person name="Maeda T."/>
            <person name="Takahashi S."/>
            <person name="Yoshida T."/>
            <person name="Shimamura S."/>
            <person name="Takaki Y."/>
            <person name="Nagai Y."/>
            <person name="Toyoda A."/>
            <person name="Suzuki Y."/>
            <person name="Arimoto A."/>
            <person name="Ishii H."/>
            <person name="Satoh N."/>
            <person name="Nishiyama T."/>
            <person name="Hasebe M."/>
            <person name="Maruyama T."/>
            <person name="Minagawa J."/>
            <person name="Obokata J."/>
            <person name="Shigenobu S."/>
        </authorList>
    </citation>
    <scope>NUCLEOTIDE SEQUENCE [LARGE SCALE GENOMIC DNA]</scope>
</reference>
<dbReference type="AlphaFoldDB" id="A0AAV4HDH2"/>
<evidence type="ECO:0000256" key="1">
    <source>
        <dbReference type="SAM" id="MobiDB-lite"/>
    </source>
</evidence>
<evidence type="ECO:0000313" key="2">
    <source>
        <dbReference type="EMBL" id="GFR95088.1"/>
    </source>
</evidence>
<dbReference type="EMBL" id="BMAT01005533">
    <property type="protein sequence ID" value="GFR95088.1"/>
    <property type="molecule type" value="Genomic_DNA"/>
</dbReference>
<comment type="caution">
    <text evidence="2">The sequence shown here is derived from an EMBL/GenBank/DDBJ whole genome shotgun (WGS) entry which is preliminary data.</text>
</comment>
<feature type="region of interest" description="Disordered" evidence="1">
    <location>
        <begin position="26"/>
        <end position="46"/>
    </location>
</feature>
<keyword evidence="3" id="KW-1185">Reference proteome</keyword>
<proteinExistence type="predicted"/>
<protein>
    <submittedName>
        <fullName evidence="2">Uncharacterized protein</fullName>
    </submittedName>
</protein>
<evidence type="ECO:0000313" key="3">
    <source>
        <dbReference type="Proteomes" id="UP000762676"/>
    </source>
</evidence>
<organism evidence="2 3">
    <name type="scientific">Elysia marginata</name>
    <dbReference type="NCBI Taxonomy" id="1093978"/>
    <lineage>
        <taxon>Eukaryota</taxon>
        <taxon>Metazoa</taxon>
        <taxon>Spiralia</taxon>
        <taxon>Lophotrochozoa</taxon>
        <taxon>Mollusca</taxon>
        <taxon>Gastropoda</taxon>
        <taxon>Heterobranchia</taxon>
        <taxon>Euthyneura</taxon>
        <taxon>Panpulmonata</taxon>
        <taxon>Sacoglossa</taxon>
        <taxon>Placobranchoidea</taxon>
        <taxon>Plakobranchidae</taxon>
        <taxon>Elysia</taxon>
    </lineage>
</organism>
<name>A0AAV4HDH2_9GAST</name>
<gene>
    <name evidence="2" type="ORF">ElyMa_002683900</name>
</gene>
<accession>A0AAV4HDH2</accession>